<feature type="transmembrane region" description="Helical" evidence="1">
    <location>
        <begin position="230"/>
        <end position="252"/>
    </location>
</feature>
<proteinExistence type="predicted"/>
<protein>
    <submittedName>
        <fullName evidence="2">Bile acid:sodium symporter</fullName>
    </submittedName>
</protein>
<evidence type="ECO:0000313" key="3">
    <source>
        <dbReference type="Proteomes" id="UP000218934"/>
    </source>
</evidence>
<dbReference type="InterPro" id="IPR038770">
    <property type="entry name" value="Na+/solute_symporter_sf"/>
</dbReference>
<dbReference type="PIRSF" id="PIRSF026166">
    <property type="entry name" value="UCP026166"/>
    <property type="match status" value="1"/>
</dbReference>
<keyword evidence="3" id="KW-1185">Reference proteome</keyword>
<dbReference type="Gene3D" id="1.20.1530.20">
    <property type="match status" value="1"/>
</dbReference>
<feature type="transmembrane region" description="Helical" evidence="1">
    <location>
        <begin position="168"/>
        <end position="186"/>
    </location>
</feature>
<dbReference type="Proteomes" id="UP000218934">
    <property type="component" value="Unassembled WGS sequence"/>
</dbReference>
<evidence type="ECO:0000256" key="1">
    <source>
        <dbReference type="SAM" id="Phobius"/>
    </source>
</evidence>
<gene>
    <name evidence="2" type="ORF">COO09_20560</name>
</gene>
<dbReference type="RefSeq" id="WP_066966168.1">
    <property type="nucleotide sequence ID" value="NZ_CP023449.1"/>
</dbReference>
<feature type="transmembrane region" description="Helical" evidence="1">
    <location>
        <begin position="127"/>
        <end position="148"/>
    </location>
</feature>
<dbReference type="GO" id="GO:0005886">
    <property type="term" value="C:plasma membrane"/>
    <property type="evidence" value="ECO:0007669"/>
    <property type="project" value="TreeGrafter"/>
</dbReference>
<dbReference type="InterPro" id="IPR016833">
    <property type="entry name" value="Put_Na-Bile_cotransptr"/>
</dbReference>
<reference evidence="2 3" key="1">
    <citation type="submission" date="2017-09" db="EMBL/GenBank/DDBJ databases">
        <title>The Catabolism of 3,6-Dichlorosalicylic acid is Initiated by the Cytochrome P450 Monooxygenase DsmABC in Rhizorhabdus dicambivorans Ndbn-20.</title>
        <authorList>
            <person name="Na L."/>
        </authorList>
    </citation>
    <scope>NUCLEOTIDE SEQUENCE [LARGE SCALE GENOMIC DNA]</scope>
    <source>
        <strain evidence="2 3">Ndbn-20m</strain>
    </source>
</reference>
<name>A0A2A4FRP2_9SPHN</name>
<keyword evidence="1" id="KW-0812">Transmembrane</keyword>
<dbReference type="PANTHER" id="PTHR18640">
    <property type="entry name" value="SOLUTE CARRIER FAMILY 10 MEMBER 7"/>
    <property type="match status" value="1"/>
</dbReference>
<dbReference type="KEGG" id="rdi:CMV14_19885"/>
<evidence type="ECO:0000313" key="2">
    <source>
        <dbReference type="EMBL" id="PCE40376.1"/>
    </source>
</evidence>
<feature type="transmembrane region" description="Helical" evidence="1">
    <location>
        <begin position="31"/>
        <end position="50"/>
    </location>
</feature>
<dbReference type="Pfam" id="PF13593">
    <property type="entry name" value="SBF_like"/>
    <property type="match status" value="1"/>
</dbReference>
<keyword evidence="1" id="KW-0472">Membrane</keyword>
<keyword evidence="1" id="KW-1133">Transmembrane helix</keyword>
<dbReference type="AlphaFoldDB" id="A0A2A4FRP2"/>
<dbReference type="PANTHER" id="PTHR18640:SF5">
    <property type="entry name" value="SODIUM_BILE ACID COTRANSPORTER 7"/>
    <property type="match status" value="1"/>
</dbReference>
<dbReference type="EMBL" id="NWUF01000029">
    <property type="protein sequence ID" value="PCE40376.1"/>
    <property type="molecule type" value="Genomic_DNA"/>
</dbReference>
<sequence length="326" mass="34904">MKKILQFFDPYVGLMLLMIALAAVLPVHGQGAAIAATTADVAIGFLFFLYGTRLSPQAALAGLVHWRLHLAVLLCTFALFPILGLGTSHLASGLLPPTLLAGVVLLCLMPSTVQSSIAFTSIAHGNVAAALCAASLSNFLGVFLSPLLVGWLLQSSGVVLSFDVFRDITLQLLAPFLMGQLLRPWLSGWIQRHKRVLGYADRGSILLIIYVAFSKGMVQNVWGEVAAVDLVILLVLLTVLLGVVLLLTRFIGRRLMSLSIEDEIVLQFCGSKKSLASGLPIASLLFPGPQLSLILLPLMLFHQIQLVVCAVLARHYAAAPGRNLPA</sequence>
<feature type="transmembrane region" description="Helical" evidence="1">
    <location>
        <begin position="198"/>
        <end position="218"/>
    </location>
</feature>
<accession>A0A2A4FRP2</accession>
<feature type="transmembrane region" description="Helical" evidence="1">
    <location>
        <begin position="70"/>
        <end position="92"/>
    </location>
</feature>
<organism evidence="2 3">
    <name type="scientific">Rhizorhabdus dicambivorans</name>
    <dbReference type="NCBI Taxonomy" id="1850238"/>
    <lineage>
        <taxon>Bacteria</taxon>
        <taxon>Pseudomonadati</taxon>
        <taxon>Pseudomonadota</taxon>
        <taxon>Alphaproteobacteria</taxon>
        <taxon>Sphingomonadales</taxon>
        <taxon>Sphingomonadaceae</taxon>
        <taxon>Rhizorhabdus</taxon>
    </lineage>
</organism>
<feature type="transmembrane region" description="Helical" evidence="1">
    <location>
        <begin position="7"/>
        <end position="25"/>
    </location>
</feature>
<comment type="caution">
    <text evidence="2">The sequence shown here is derived from an EMBL/GenBank/DDBJ whole genome shotgun (WGS) entry which is preliminary data.</text>
</comment>
<feature type="transmembrane region" description="Helical" evidence="1">
    <location>
        <begin position="98"/>
        <end position="120"/>
    </location>
</feature>
<dbReference type="OrthoDB" id="9792271at2"/>